<dbReference type="EMBL" id="CP011409">
    <property type="protein sequence ID" value="AKZ64838.1"/>
    <property type="molecule type" value="Genomic_DNA"/>
</dbReference>
<dbReference type="InterPro" id="IPR036388">
    <property type="entry name" value="WH-like_DNA-bd_sf"/>
</dbReference>
<keyword evidence="7" id="KW-1185">Reference proteome</keyword>
<evidence type="ECO:0000256" key="4">
    <source>
        <dbReference type="ARBA" id="ARBA00023163"/>
    </source>
</evidence>
<accession>A0ABM5V598</accession>
<dbReference type="InterPro" id="IPR005119">
    <property type="entry name" value="LysR_subst-bd"/>
</dbReference>
<proteinExistence type="inferred from homology"/>
<evidence type="ECO:0000313" key="7">
    <source>
        <dbReference type="Proteomes" id="UP000063429"/>
    </source>
</evidence>
<evidence type="ECO:0000256" key="1">
    <source>
        <dbReference type="ARBA" id="ARBA00009437"/>
    </source>
</evidence>
<evidence type="ECO:0000259" key="5">
    <source>
        <dbReference type="PROSITE" id="PS50931"/>
    </source>
</evidence>
<keyword evidence="4" id="KW-0804">Transcription</keyword>
<dbReference type="InterPro" id="IPR036390">
    <property type="entry name" value="WH_DNA-bd_sf"/>
</dbReference>
<dbReference type="Gene3D" id="1.10.10.10">
    <property type="entry name" value="Winged helix-like DNA-binding domain superfamily/Winged helix DNA-binding domain"/>
    <property type="match status" value="1"/>
</dbReference>
<feature type="domain" description="HTH lysR-type" evidence="5">
    <location>
        <begin position="4"/>
        <end position="61"/>
    </location>
</feature>
<organism evidence="6 7">
    <name type="scientific">Herbaspirillum hiltneri N3</name>
    <dbReference type="NCBI Taxonomy" id="1262470"/>
    <lineage>
        <taxon>Bacteria</taxon>
        <taxon>Pseudomonadati</taxon>
        <taxon>Pseudomonadota</taxon>
        <taxon>Betaproteobacteria</taxon>
        <taxon>Burkholderiales</taxon>
        <taxon>Oxalobacteraceae</taxon>
        <taxon>Herbaspirillum</taxon>
    </lineage>
</organism>
<dbReference type="InterPro" id="IPR000847">
    <property type="entry name" value="LysR_HTH_N"/>
</dbReference>
<dbReference type="Pfam" id="PF00126">
    <property type="entry name" value="HTH_1"/>
    <property type="match status" value="1"/>
</dbReference>
<dbReference type="Pfam" id="PF03466">
    <property type="entry name" value="LysR_substrate"/>
    <property type="match status" value="1"/>
</dbReference>
<dbReference type="Proteomes" id="UP000063429">
    <property type="component" value="Chromosome"/>
</dbReference>
<keyword evidence="3" id="KW-0238">DNA-binding</keyword>
<keyword evidence="2" id="KW-0805">Transcription regulation</keyword>
<reference evidence="7" key="1">
    <citation type="journal article" date="2015" name="Genome Announc.">
        <title>Complete Genome Sequence of Herbaspirillum hiltneri N3 (DSM 17495), Isolated from Surface-Sterilized Wheat Roots.</title>
        <authorList>
            <person name="Guizelini D."/>
            <person name="Saizaki P.M."/>
            <person name="Coimbra N.A."/>
            <person name="Weiss V.A."/>
            <person name="Faoro H."/>
            <person name="Sfeir M.Z."/>
            <person name="Baura V.A."/>
            <person name="Monteiro R.A."/>
            <person name="Chubatsu L.S."/>
            <person name="Souza E.M."/>
            <person name="Cruz L.M."/>
            <person name="Pedrosa F.O."/>
            <person name="Raittz R.T."/>
            <person name="Marchaukoski J.N."/>
            <person name="Steffens M.B."/>
        </authorList>
    </citation>
    <scope>NUCLEOTIDE SEQUENCE [LARGE SCALE GENOMIC DNA]</scope>
    <source>
        <strain evidence="7">N3</strain>
    </source>
</reference>
<evidence type="ECO:0000313" key="6">
    <source>
        <dbReference type="EMBL" id="AKZ64838.1"/>
    </source>
</evidence>
<comment type="similarity">
    <text evidence="1">Belongs to the LysR transcriptional regulatory family.</text>
</comment>
<dbReference type="RefSeq" id="WP_053200740.1">
    <property type="nucleotide sequence ID" value="NZ_CP011409.1"/>
</dbReference>
<evidence type="ECO:0000256" key="2">
    <source>
        <dbReference type="ARBA" id="ARBA00023015"/>
    </source>
</evidence>
<dbReference type="PROSITE" id="PS50931">
    <property type="entry name" value="HTH_LYSR"/>
    <property type="match status" value="1"/>
</dbReference>
<dbReference type="SUPFAM" id="SSF53850">
    <property type="entry name" value="Periplasmic binding protein-like II"/>
    <property type="match status" value="1"/>
</dbReference>
<protein>
    <submittedName>
        <fullName evidence="6">LysR family transcriptional regulator</fullName>
    </submittedName>
</protein>
<dbReference type="PANTHER" id="PTHR30419:SF8">
    <property type="entry name" value="NITROGEN ASSIMILATION TRANSCRIPTIONAL ACTIVATOR-RELATED"/>
    <property type="match status" value="1"/>
</dbReference>
<evidence type="ECO:0000256" key="3">
    <source>
        <dbReference type="ARBA" id="ARBA00023125"/>
    </source>
</evidence>
<dbReference type="PANTHER" id="PTHR30419">
    <property type="entry name" value="HTH-TYPE TRANSCRIPTIONAL REGULATOR YBHD"/>
    <property type="match status" value="1"/>
</dbReference>
<gene>
    <name evidence="6" type="ORF">F506_21220</name>
</gene>
<dbReference type="InterPro" id="IPR050950">
    <property type="entry name" value="HTH-type_LysR_regulators"/>
</dbReference>
<name>A0ABM5V598_9BURK</name>
<dbReference type="SUPFAM" id="SSF46785">
    <property type="entry name" value="Winged helix' DNA-binding domain"/>
    <property type="match status" value="1"/>
</dbReference>
<sequence>MKKLSEQRLVYFFEAVQCGSVRAAADKLDIAPSAVSRQISLLEQEIAIPVMERHRRGVVPTEAGQLLIDYYREQGAHQADLLSKLQGLRGLKRGHVSIVIGEGFVSDFMSRPMAYFCERHPQISVSLDLAGTNDVLRMVAEDIAEIGLVYNPPTDPKIVSRSVQRQPMMAVVSANSPLRNSKSCTLQELSEYPVGLMHTSYGTRQLLALAEYAAKIKLNPTLTTNSINVLKHFVRSDLGVTLLPRFAVSTELAAGELFAIPLEDDVLAVAEVHLVTRVGRKLSVAANRFVSYSSSLMQAFQVTS</sequence>
<dbReference type="Gene3D" id="3.40.190.290">
    <property type="match status" value="1"/>
</dbReference>